<gene>
    <name evidence="5" type="ORF">BpHYR1_039742</name>
</gene>
<dbReference type="AlphaFoldDB" id="A0A3M7T5Y4"/>
<dbReference type="GO" id="GO:0050840">
    <property type="term" value="F:extracellular matrix binding"/>
    <property type="evidence" value="ECO:0007669"/>
    <property type="project" value="TreeGrafter"/>
</dbReference>
<dbReference type="PROSITE" id="PS51465">
    <property type="entry name" value="KAZAL_2"/>
    <property type="match status" value="1"/>
</dbReference>
<dbReference type="Gene3D" id="3.30.60.30">
    <property type="match status" value="1"/>
</dbReference>
<comment type="caution">
    <text evidence="5">The sequence shown here is derived from an EMBL/GenBank/DDBJ whole genome shotgun (WGS) entry which is preliminary data.</text>
</comment>
<dbReference type="PANTHER" id="PTHR13866:SF14">
    <property type="entry name" value="BM-40"/>
    <property type="match status" value="1"/>
</dbReference>
<evidence type="ECO:0000259" key="4">
    <source>
        <dbReference type="PROSITE" id="PS51465"/>
    </source>
</evidence>
<accession>A0A3M7T5Y4</accession>
<dbReference type="GO" id="GO:0005615">
    <property type="term" value="C:extracellular space"/>
    <property type="evidence" value="ECO:0007669"/>
    <property type="project" value="TreeGrafter"/>
</dbReference>
<reference evidence="5 6" key="1">
    <citation type="journal article" date="2018" name="Sci. Rep.">
        <title>Genomic signatures of local adaptation to the degree of environmental predictability in rotifers.</title>
        <authorList>
            <person name="Franch-Gras L."/>
            <person name="Hahn C."/>
            <person name="Garcia-Roger E.M."/>
            <person name="Carmona M.J."/>
            <person name="Serra M."/>
            <person name="Gomez A."/>
        </authorList>
    </citation>
    <scope>NUCLEOTIDE SEQUENCE [LARGE SCALE GENOMIC DNA]</scope>
    <source>
        <strain evidence="5">HYR1</strain>
    </source>
</reference>
<dbReference type="GO" id="GO:0005509">
    <property type="term" value="F:calcium ion binding"/>
    <property type="evidence" value="ECO:0007669"/>
    <property type="project" value="TreeGrafter"/>
</dbReference>
<dbReference type="InterPro" id="IPR002350">
    <property type="entry name" value="Kazal_dom"/>
</dbReference>
<evidence type="ECO:0000256" key="3">
    <source>
        <dbReference type="ARBA" id="ARBA00023180"/>
    </source>
</evidence>
<keyword evidence="1" id="KW-0732">Signal</keyword>
<dbReference type="InterPro" id="IPR036058">
    <property type="entry name" value="Kazal_dom_sf"/>
</dbReference>
<evidence type="ECO:0000313" key="6">
    <source>
        <dbReference type="Proteomes" id="UP000276133"/>
    </source>
</evidence>
<dbReference type="Pfam" id="PF07648">
    <property type="entry name" value="Kazal_2"/>
    <property type="match status" value="1"/>
</dbReference>
<keyword evidence="2" id="KW-1015">Disulfide bond</keyword>
<evidence type="ECO:0000256" key="2">
    <source>
        <dbReference type="ARBA" id="ARBA00023157"/>
    </source>
</evidence>
<dbReference type="GO" id="GO:0005518">
    <property type="term" value="F:collagen binding"/>
    <property type="evidence" value="ECO:0007669"/>
    <property type="project" value="TreeGrafter"/>
</dbReference>
<feature type="domain" description="Kazal-like" evidence="4">
    <location>
        <begin position="29"/>
        <end position="83"/>
    </location>
</feature>
<keyword evidence="3" id="KW-0325">Glycoprotein</keyword>
<evidence type="ECO:0000313" key="5">
    <source>
        <dbReference type="EMBL" id="RNA43446.1"/>
    </source>
</evidence>
<protein>
    <submittedName>
        <fullName evidence="5">Agrin</fullName>
    </submittedName>
</protein>
<dbReference type="SMART" id="SM00280">
    <property type="entry name" value="KAZAL"/>
    <property type="match status" value="1"/>
</dbReference>
<sequence>MINNAKNIRNPCDELQCDKSIGSYCEINLQGKAFCKCRNKCEKLVDHVCGSDRISYENECVLHKEACFSNQMITRLHAGICDIRLPAFND</sequence>
<dbReference type="CDD" id="cd00104">
    <property type="entry name" value="KAZAL_FS"/>
    <property type="match status" value="1"/>
</dbReference>
<dbReference type="PANTHER" id="PTHR13866">
    <property type="entry name" value="SPARC OSTEONECTIN"/>
    <property type="match status" value="1"/>
</dbReference>
<proteinExistence type="predicted"/>
<dbReference type="Proteomes" id="UP000276133">
    <property type="component" value="Unassembled WGS sequence"/>
</dbReference>
<dbReference type="EMBL" id="REGN01000224">
    <property type="protein sequence ID" value="RNA43446.1"/>
    <property type="molecule type" value="Genomic_DNA"/>
</dbReference>
<dbReference type="OrthoDB" id="126772at2759"/>
<keyword evidence="6" id="KW-1185">Reference proteome</keyword>
<dbReference type="STRING" id="10195.A0A3M7T5Y4"/>
<organism evidence="5 6">
    <name type="scientific">Brachionus plicatilis</name>
    <name type="common">Marine rotifer</name>
    <name type="synonym">Brachionus muelleri</name>
    <dbReference type="NCBI Taxonomy" id="10195"/>
    <lineage>
        <taxon>Eukaryota</taxon>
        <taxon>Metazoa</taxon>
        <taxon>Spiralia</taxon>
        <taxon>Gnathifera</taxon>
        <taxon>Rotifera</taxon>
        <taxon>Eurotatoria</taxon>
        <taxon>Monogononta</taxon>
        <taxon>Pseudotrocha</taxon>
        <taxon>Ploima</taxon>
        <taxon>Brachionidae</taxon>
        <taxon>Brachionus</taxon>
    </lineage>
</organism>
<dbReference type="SUPFAM" id="SSF100895">
    <property type="entry name" value="Kazal-type serine protease inhibitors"/>
    <property type="match status" value="1"/>
</dbReference>
<name>A0A3M7T5Y4_BRAPC</name>
<evidence type="ECO:0000256" key="1">
    <source>
        <dbReference type="ARBA" id="ARBA00022729"/>
    </source>
</evidence>